<accession>A0ACC2M234</accession>
<comment type="caution">
    <text evidence="1">The sequence shown here is derived from an EMBL/GenBank/DDBJ whole genome shotgun (WGS) entry which is preliminary data.</text>
</comment>
<dbReference type="Proteomes" id="UP001234297">
    <property type="component" value="Chromosome 5"/>
</dbReference>
<organism evidence="1 2">
    <name type="scientific">Persea americana</name>
    <name type="common">Avocado</name>
    <dbReference type="NCBI Taxonomy" id="3435"/>
    <lineage>
        <taxon>Eukaryota</taxon>
        <taxon>Viridiplantae</taxon>
        <taxon>Streptophyta</taxon>
        <taxon>Embryophyta</taxon>
        <taxon>Tracheophyta</taxon>
        <taxon>Spermatophyta</taxon>
        <taxon>Magnoliopsida</taxon>
        <taxon>Magnoliidae</taxon>
        <taxon>Laurales</taxon>
        <taxon>Lauraceae</taxon>
        <taxon>Persea</taxon>
    </lineage>
</organism>
<gene>
    <name evidence="1" type="ORF">MRB53_016530</name>
</gene>
<evidence type="ECO:0000313" key="2">
    <source>
        <dbReference type="Proteomes" id="UP001234297"/>
    </source>
</evidence>
<proteinExistence type="predicted"/>
<sequence length="93" mass="10194">MLLEAMLDDTEMLHEDVGSFSCRCCSKPCLIINSVVSILHASLQIVRHSCFCISLRSLISVAVGISYLGLKSWDFFSEIDLGREEGAGLEGII</sequence>
<keyword evidence="2" id="KW-1185">Reference proteome</keyword>
<reference evidence="1 2" key="1">
    <citation type="journal article" date="2022" name="Hortic Res">
        <title>A haplotype resolved chromosomal level avocado genome allows analysis of novel avocado genes.</title>
        <authorList>
            <person name="Nath O."/>
            <person name="Fletcher S.J."/>
            <person name="Hayward A."/>
            <person name="Shaw L.M."/>
            <person name="Masouleh A.K."/>
            <person name="Furtado A."/>
            <person name="Henry R.J."/>
            <person name="Mitter N."/>
        </authorList>
    </citation>
    <scope>NUCLEOTIDE SEQUENCE [LARGE SCALE GENOMIC DNA]</scope>
    <source>
        <strain evidence="2">cv. Hass</strain>
    </source>
</reference>
<name>A0ACC2M234_PERAE</name>
<dbReference type="EMBL" id="CM056813">
    <property type="protein sequence ID" value="KAJ8639836.1"/>
    <property type="molecule type" value="Genomic_DNA"/>
</dbReference>
<evidence type="ECO:0000313" key="1">
    <source>
        <dbReference type="EMBL" id="KAJ8639836.1"/>
    </source>
</evidence>
<protein>
    <submittedName>
        <fullName evidence="1">Uncharacterized protein</fullName>
    </submittedName>
</protein>